<dbReference type="EMBL" id="JACEIK010001121">
    <property type="protein sequence ID" value="MCD7466219.1"/>
    <property type="molecule type" value="Genomic_DNA"/>
</dbReference>
<dbReference type="Proteomes" id="UP000823775">
    <property type="component" value="Unassembled WGS sequence"/>
</dbReference>
<feature type="non-terminal residue" evidence="1">
    <location>
        <position position="105"/>
    </location>
</feature>
<evidence type="ECO:0000313" key="1">
    <source>
        <dbReference type="EMBL" id="MCD7466219.1"/>
    </source>
</evidence>
<proteinExistence type="predicted"/>
<organism evidence="1 2">
    <name type="scientific">Datura stramonium</name>
    <name type="common">Jimsonweed</name>
    <name type="synonym">Common thornapple</name>
    <dbReference type="NCBI Taxonomy" id="4076"/>
    <lineage>
        <taxon>Eukaryota</taxon>
        <taxon>Viridiplantae</taxon>
        <taxon>Streptophyta</taxon>
        <taxon>Embryophyta</taxon>
        <taxon>Tracheophyta</taxon>
        <taxon>Spermatophyta</taxon>
        <taxon>Magnoliopsida</taxon>
        <taxon>eudicotyledons</taxon>
        <taxon>Gunneridae</taxon>
        <taxon>Pentapetalae</taxon>
        <taxon>asterids</taxon>
        <taxon>lamiids</taxon>
        <taxon>Solanales</taxon>
        <taxon>Solanaceae</taxon>
        <taxon>Solanoideae</taxon>
        <taxon>Datureae</taxon>
        <taxon>Datura</taxon>
    </lineage>
</organism>
<sequence length="105" mass="11688">LASGVVGGPESSFRRLSAEGLNYRTQPPLLLQTRGKWKYGCCCFLGLATLVVKQLEILRMIQCYSSRPAIRAFCILSDLVKPLPEVIKMGDPMTRPMKEQSIVTD</sequence>
<comment type="caution">
    <text evidence="1">The sequence shown here is derived from an EMBL/GenBank/DDBJ whole genome shotgun (WGS) entry which is preliminary data.</text>
</comment>
<feature type="non-terminal residue" evidence="1">
    <location>
        <position position="1"/>
    </location>
</feature>
<reference evidence="1 2" key="1">
    <citation type="journal article" date="2021" name="BMC Genomics">
        <title>Datura genome reveals duplications of psychoactive alkaloid biosynthetic genes and high mutation rate following tissue culture.</title>
        <authorList>
            <person name="Rajewski A."/>
            <person name="Carter-House D."/>
            <person name="Stajich J."/>
            <person name="Litt A."/>
        </authorList>
    </citation>
    <scope>NUCLEOTIDE SEQUENCE [LARGE SCALE GENOMIC DNA]</scope>
    <source>
        <strain evidence="1">AR-01</strain>
    </source>
</reference>
<name>A0ABS8T5G1_DATST</name>
<protein>
    <submittedName>
        <fullName evidence="1">Uncharacterized protein</fullName>
    </submittedName>
</protein>
<keyword evidence="2" id="KW-1185">Reference proteome</keyword>
<evidence type="ECO:0000313" key="2">
    <source>
        <dbReference type="Proteomes" id="UP000823775"/>
    </source>
</evidence>
<accession>A0ABS8T5G1</accession>
<gene>
    <name evidence="1" type="ORF">HAX54_002734</name>
</gene>